<keyword evidence="3" id="KW-1185">Reference proteome</keyword>
<accession>R7QJ01</accession>
<reference evidence="3" key="1">
    <citation type="journal article" date="2013" name="Proc. Natl. Acad. Sci. U.S.A.">
        <title>Genome structure and metabolic features in the red seaweed Chondrus crispus shed light on evolution of the Archaeplastida.</title>
        <authorList>
            <person name="Collen J."/>
            <person name="Porcel B."/>
            <person name="Carre W."/>
            <person name="Ball S.G."/>
            <person name="Chaparro C."/>
            <person name="Tonon T."/>
            <person name="Barbeyron T."/>
            <person name="Michel G."/>
            <person name="Noel B."/>
            <person name="Valentin K."/>
            <person name="Elias M."/>
            <person name="Artiguenave F."/>
            <person name="Arun A."/>
            <person name="Aury J.M."/>
            <person name="Barbosa-Neto J.F."/>
            <person name="Bothwell J.H."/>
            <person name="Bouget F.Y."/>
            <person name="Brillet L."/>
            <person name="Cabello-Hurtado F."/>
            <person name="Capella-Gutierrez S."/>
            <person name="Charrier B."/>
            <person name="Cladiere L."/>
            <person name="Cock J.M."/>
            <person name="Coelho S.M."/>
            <person name="Colleoni C."/>
            <person name="Czjzek M."/>
            <person name="Da Silva C."/>
            <person name="Delage L."/>
            <person name="Denoeud F."/>
            <person name="Deschamps P."/>
            <person name="Dittami S.M."/>
            <person name="Gabaldon T."/>
            <person name="Gachon C.M."/>
            <person name="Groisillier A."/>
            <person name="Herve C."/>
            <person name="Jabbari K."/>
            <person name="Katinka M."/>
            <person name="Kloareg B."/>
            <person name="Kowalczyk N."/>
            <person name="Labadie K."/>
            <person name="Leblanc C."/>
            <person name="Lopez P.J."/>
            <person name="McLachlan D.H."/>
            <person name="Meslet-Cladiere L."/>
            <person name="Moustafa A."/>
            <person name="Nehr Z."/>
            <person name="Nyvall Collen P."/>
            <person name="Panaud O."/>
            <person name="Partensky F."/>
            <person name="Poulain J."/>
            <person name="Rensing S.A."/>
            <person name="Rousvoal S."/>
            <person name="Samson G."/>
            <person name="Symeonidi A."/>
            <person name="Weissenbach J."/>
            <person name="Zambounis A."/>
            <person name="Wincker P."/>
            <person name="Boyen C."/>
        </authorList>
    </citation>
    <scope>NUCLEOTIDE SEQUENCE [LARGE SCALE GENOMIC DNA]</scope>
    <source>
        <strain evidence="3">cv. Stackhouse</strain>
    </source>
</reference>
<dbReference type="GeneID" id="17324934"/>
<feature type="compositionally biased region" description="Basic residues" evidence="1">
    <location>
        <begin position="14"/>
        <end position="23"/>
    </location>
</feature>
<organism evidence="2 3">
    <name type="scientific">Chondrus crispus</name>
    <name type="common">Carrageen Irish moss</name>
    <name type="synonym">Polymorpha crispa</name>
    <dbReference type="NCBI Taxonomy" id="2769"/>
    <lineage>
        <taxon>Eukaryota</taxon>
        <taxon>Rhodophyta</taxon>
        <taxon>Florideophyceae</taxon>
        <taxon>Rhodymeniophycidae</taxon>
        <taxon>Gigartinales</taxon>
        <taxon>Gigartinaceae</taxon>
        <taxon>Chondrus</taxon>
    </lineage>
</organism>
<evidence type="ECO:0000313" key="3">
    <source>
        <dbReference type="Proteomes" id="UP000012073"/>
    </source>
</evidence>
<dbReference type="RefSeq" id="XP_005717219.1">
    <property type="nucleotide sequence ID" value="XM_005717162.1"/>
</dbReference>
<proteinExistence type="predicted"/>
<dbReference type="Proteomes" id="UP000012073">
    <property type="component" value="Unassembled WGS sequence"/>
</dbReference>
<evidence type="ECO:0000313" key="2">
    <source>
        <dbReference type="EMBL" id="CDF37400.1"/>
    </source>
</evidence>
<dbReference type="EMBL" id="HG001835">
    <property type="protein sequence ID" value="CDF37400.1"/>
    <property type="molecule type" value="Genomic_DNA"/>
</dbReference>
<feature type="region of interest" description="Disordered" evidence="1">
    <location>
        <begin position="1"/>
        <end position="40"/>
    </location>
</feature>
<gene>
    <name evidence="2" type="ORF">CHC_T00005628001</name>
</gene>
<sequence>MATREPRYSFKSSNGRRKRKRHRWAETAVSHRRSRSGRSCGAKKCFNTPLCLSMARCKPQPQGSLERSVASVSWTRAAGGK</sequence>
<dbReference type="KEGG" id="ccp:CHC_T00005628001"/>
<evidence type="ECO:0000256" key="1">
    <source>
        <dbReference type="SAM" id="MobiDB-lite"/>
    </source>
</evidence>
<name>R7QJ01_CHOCR</name>
<protein>
    <submittedName>
        <fullName evidence="2">Uncharacterized protein</fullName>
    </submittedName>
</protein>
<dbReference type="AlphaFoldDB" id="R7QJ01"/>
<dbReference type="Gramene" id="CDF37400">
    <property type="protein sequence ID" value="CDF37400"/>
    <property type="gene ID" value="CHC_T00005628001"/>
</dbReference>